<evidence type="ECO:0000256" key="2">
    <source>
        <dbReference type="SAM" id="SignalP"/>
    </source>
</evidence>
<accession>A0ABU2ZRW3</accession>
<feature type="signal peptide" evidence="2">
    <location>
        <begin position="1"/>
        <end position="22"/>
    </location>
</feature>
<keyword evidence="2" id="KW-0732">Signal</keyword>
<evidence type="ECO:0008006" key="5">
    <source>
        <dbReference type="Google" id="ProtNLM"/>
    </source>
</evidence>
<proteinExistence type="predicted"/>
<dbReference type="RefSeq" id="WP_311368675.1">
    <property type="nucleotide sequence ID" value="NZ_JAVRHX010000002.1"/>
</dbReference>
<keyword evidence="1" id="KW-1133">Transmembrane helix</keyword>
<evidence type="ECO:0000256" key="1">
    <source>
        <dbReference type="SAM" id="Phobius"/>
    </source>
</evidence>
<reference evidence="3 4" key="1">
    <citation type="submission" date="2023-09" db="EMBL/GenBank/DDBJ databases">
        <authorList>
            <person name="Rey-Velasco X."/>
        </authorList>
    </citation>
    <scope>NUCLEOTIDE SEQUENCE [LARGE SCALE GENOMIC DNA]</scope>
    <source>
        <strain evidence="3 4">P117</strain>
    </source>
</reference>
<dbReference type="EMBL" id="JAVRHX010000002">
    <property type="protein sequence ID" value="MDT0595160.1"/>
    <property type="molecule type" value="Genomic_DNA"/>
</dbReference>
<feature type="chain" id="PRO_5047454879" description="PEP-CTERM protein-sorting domain-containing protein" evidence="2">
    <location>
        <begin position="23"/>
        <end position="233"/>
    </location>
</feature>
<keyword evidence="4" id="KW-1185">Reference proteome</keyword>
<keyword evidence="1" id="KW-0812">Transmembrane</keyword>
<name>A0ABU2ZRW3_9ALTE</name>
<comment type="caution">
    <text evidence="3">The sequence shown here is derived from an EMBL/GenBank/DDBJ whole genome shotgun (WGS) entry which is preliminary data.</text>
</comment>
<evidence type="ECO:0000313" key="3">
    <source>
        <dbReference type="EMBL" id="MDT0595160.1"/>
    </source>
</evidence>
<sequence length="233" mass="24283">MFRSIKVLTIASVLLASAFSNAGMIYDVSSTPTVNCGSAPHGLWTNRYNNAGCGEYFDFQDGSTLTVDNTQAILSATALNSGGLLATIEITFGGFADNYAHYKNGGTPDYNGGGNGIDWDFYTRVTQGTISFSNGDMFNILLVGADPLNPTDPTGKPVLQVGDGANDKSSGFGASAWLDIYNTNGSPAYLGGQHWDLNMSLSGGTGTVTASSPSILVLLGLGIVGLGFAHRRK</sequence>
<feature type="transmembrane region" description="Helical" evidence="1">
    <location>
        <begin position="210"/>
        <end position="229"/>
    </location>
</feature>
<evidence type="ECO:0000313" key="4">
    <source>
        <dbReference type="Proteomes" id="UP001253545"/>
    </source>
</evidence>
<dbReference type="Proteomes" id="UP001253545">
    <property type="component" value="Unassembled WGS sequence"/>
</dbReference>
<gene>
    <name evidence="3" type="ORF">RM552_09920</name>
</gene>
<keyword evidence="1" id="KW-0472">Membrane</keyword>
<organism evidence="3 4">
    <name type="scientific">Glaciecola petra</name>
    <dbReference type="NCBI Taxonomy" id="3075602"/>
    <lineage>
        <taxon>Bacteria</taxon>
        <taxon>Pseudomonadati</taxon>
        <taxon>Pseudomonadota</taxon>
        <taxon>Gammaproteobacteria</taxon>
        <taxon>Alteromonadales</taxon>
        <taxon>Alteromonadaceae</taxon>
        <taxon>Glaciecola</taxon>
    </lineage>
</organism>
<protein>
    <recommendedName>
        <fullName evidence="5">PEP-CTERM protein-sorting domain-containing protein</fullName>
    </recommendedName>
</protein>